<comment type="caution">
    <text evidence="1">The sequence shown here is derived from an EMBL/GenBank/DDBJ whole genome shotgun (WGS) entry which is preliminary data.</text>
</comment>
<evidence type="ECO:0000313" key="2">
    <source>
        <dbReference type="Proteomes" id="UP000320176"/>
    </source>
</evidence>
<dbReference type="AlphaFoldDB" id="A0A5C6AQ30"/>
<name>A0A5C6AQ30_9BACT</name>
<sequence>MRTSHIAITLRVITNMVGVYRRMHRAALTTLPTRHRANVVQAFFFQKDVASYGSARTNTRKFYTLDAERLLDVDRRPLSDQYIHNDW</sequence>
<gene>
    <name evidence="1" type="ORF">Pla52n_45580</name>
</gene>
<dbReference type="Proteomes" id="UP000320176">
    <property type="component" value="Unassembled WGS sequence"/>
</dbReference>
<evidence type="ECO:0000313" key="1">
    <source>
        <dbReference type="EMBL" id="TWU01186.1"/>
    </source>
</evidence>
<reference evidence="1 2" key="1">
    <citation type="submission" date="2019-02" db="EMBL/GenBank/DDBJ databases">
        <title>Deep-cultivation of Planctomycetes and their phenomic and genomic characterization uncovers novel biology.</title>
        <authorList>
            <person name="Wiegand S."/>
            <person name="Jogler M."/>
            <person name="Boedeker C."/>
            <person name="Pinto D."/>
            <person name="Vollmers J."/>
            <person name="Rivas-Marin E."/>
            <person name="Kohn T."/>
            <person name="Peeters S.H."/>
            <person name="Heuer A."/>
            <person name="Rast P."/>
            <person name="Oberbeckmann S."/>
            <person name="Bunk B."/>
            <person name="Jeske O."/>
            <person name="Meyerdierks A."/>
            <person name="Storesund J.E."/>
            <person name="Kallscheuer N."/>
            <person name="Luecker S."/>
            <person name="Lage O.M."/>
            <person name="Pohl T."/>
            <person name="Merkel B.J."/>
            <person name="Hornburger P."/>
            <person name="Mueller R.-W."/>
            <person name="Bruemmer F."/>
            <person name="Labrenz M."/>
            <person name="Spormann A.M."/>
            <person name="Op Den Camp H."/>
            <person name="Overmann J."/>
            <person name="Amann R."/>
            <person name="Jetten M.S.M."/>
            <person name="Mascher T."/>
            <person name="Medema M.H."/>
            <person name="Devos D.P."/>
            <person name="Kaster A.-K."/>
            <person name="Ovreas L."/>
            <person name="Rohde M."/>
            <person name="Galperin M.Y."/>
            <person name="Jogler C."/>
        </authorList>
    </citation>
    <scope>NUCLEOTIDE SEQUENCE [LARGE SCALE GENOMIC DNA]</scope>
    <source>
        <strain evidence="1 2">Pla52n</strain>
    </source>
</reference>
<accession>A0A5C6AQ30</accession>
<organism evidence="1 2">
    <name type="scientific">Stieleria varia</name>
    <dbReference type="NCBI Taxonomy" id="2528005"/>
    <lineage>
        <taxon>Bacteria</taxon>
        <taxon>Pseudomonadati</taxon>
        <taxon>Planctomycetota</taxon>
        <taxon>Planctomycetia</taxon>
        <taxon>Pirellulales</taxon>
        <taxon>Pirellulaceae</taxon>
        <taxon>Stieleria</taxon>
    </lineage>
</organism>
<protein>
    <submittedName>
        <fullName evidence="1">Uncharacterized protein</fullName>
    </submittedName>
</protein>
<keyword evidence="2" id="KW-1185">Reference proteome</keyword>
<dbReference type="EMBL" id="SJPN01000005">
    <property type="protein sequence ID" value="TWU01186.1"/>
    <property type="molecule type" value="Genomic_DNA"/>
</dbReference>
<proteinExistence type="predicted"/>